<keyword evidence="1" id="KW-0808">Transferase</keyword>
<dbReference type="RefSeq" id="WP_326705083.1">
    <property type="nucleotide sequence ID" value="NZ_CP108861.1"/>
</dbReference>
<keyword evidence="2" id="KW-0012">Acyltransferase</keyword>
<dbReference type="PANTHER" id="PTHR34069">
    <property type="entry name" value="3-OXOACYL-[ACYL-CARRIER-PROTEIN] SYNTHASE 3"/>
    <property type="match status" value="1"/>
</dbReference>
<keyword evidence="5" id="KW-1185">Reference proteome</keyword>
<dbReference type="Gene3D" id="3.40.47.10">
    <property type="match status" value="2"/>
</dbReference>
<protein>
    <submittedName>
        <fullName evidence="4">Ketoacyl-ACP synthase III family protein</fullName>
    </submittedName>
</protein>
<accession>A0ABZ1EX55</accession>
<sequence length="335" mass="36486">MGHATTDRPPADGSPAPERRITLERIESYVPERSVRIEELGERLGLRRAQLGVFRKFYGLDTLRFDPGLPLLDLLRPAARAALDALPEDGRVDYLAYAHTTQAVAPPHVDIAQAVGEELGLPDAEAFGFSHQACVSSLGAIEVLGELLRAEGEEGAYALMVTGEQAYSPMVQHIPNTSIMADAAASCLITLDGEGDEVRSFALRTLGEYAQWLELTPEQNTEFGEQYGRRIADVIHEALAEAGLTLDEVDLVIPHNVNKLAWRQTIKELEVEPEKVFLDNIPRFSHTYASDVFVNYTTLRDAGRLVDGAHYLLVSVGLGATFGAMVITHRAGGGA</sequence>
<organism evidence="4 5">
    <name type="scientific">Streptomyces cyaneofuscatus</name>
    <dbReference type="NCBI Taxonomy" id="66883"/>
    <lineage>
        <taxon>Bacteria</taxon>
        <taxon>Bacillati</taxon>
        <taxon>Actinomycetota</taxon>
        <taxon>Actinomycetes</taxon>
        <taxon>Kitasatosporales</taxon>
        <taxon>Streptomycetaceae</taxon>
        <taxon>Streptomyces</taxon>
    </lineage>
</organism>
<evidence type="ECO:0000313" key="4">
    <source>
        <dbReference type="EMBL" id="WSB08539.1"/>
    </source>
</evidence>
<evidence type="ECO:0000259" key="3">
    <source>
        <dbReference type="Pfam" id="PF08541"/>
    </source>
</evidence>
<dbReference type="Pfam" id="PF08541">
    <property type="entry name" value="ACP_syn_III_C"/>
    <property type="match status" value="1"/>
</dbReference>
<dbReference type="InterPro" id="IPR013747">
    <property type="entry name" value="ACP_syn_III_C"/>
</dbReference>
<name>A0ABZ1EX55_9ACTN</name>
<dbReference type="EMBL" id="CP109083">
    <property type="protein sequence ID" value="WSB08539.1"/>
    <property type="molecule type" value="Genomic_DNA"/>
</dbReference>
<dbReference type="CDD" id="cd00827">
    <property type="entry name" value="init_cond_enzymes"/>
    <property type="match status" value="1"/>
</dbReference>
<dbReference type="Proteomes" id="UP001356428">
    <property type="component" value="Chromosome"/>
</dbReference>
<proteinExistence type="predicted"/>
<gene>
    <name evidence="4" type="ORF">OG849_15430</name>
</gene>
<reference evidence="4 5" key="1">
    <citation type="submission" date="2022-10" db="EMBL/GenBank/DDBJ databases">
        <title>The complete genomes of actinobacterial strains from the NBC collection.</title>
        <authorList>
            <person name="Joergensen T.S."/>
            <person name="Alvarez Arevalo M."/>
            <person name="Sterndorff E.B."/>
            <person name="Faurdal D."/>
            <person name="Vuksanovic O."/>
            <person name="Mourched A.-S."/>
            <person name="Charusanti P."/>
            <person name="Shaw S."/>
            <person name="Blin K."/>
            <person name="Weber T."/>
        </authorList>
    </citation>
    <scope>NUCLEOTIDE SEQUENCE [LARGE SCALE GENOMIC DNA]</scope>
    <source>
        <strain evidence="4 5">NBC 01792</strain>
    </source>
</reference>
<dbReference type="SUPFAM" id="SSF53901">
    <property type="entry name" value="Thiolase-like"/>
    <property type="match status" value="1"/>
</dbReference>
<evidence type="ECO:0000313" key="5">
    <source>
        <dbReference type="Proteomes" id="UP001356428"/>
    </source>
</evidence>
<evidence type="ECO:0000256" key="1">
    <source>
        <dbReference type="ARBA" id="ARBA00022679"/>
    </source>
</evidence>
<feature type="domain" description="Beta-ketoacyl-[acyl-carrier-protein] synthase III C-terminal" evidence="3">
    <location>
        <begin position="239"/>
        <end position="328"/>
    </location>
</feature>
<evidence type="ECO:0000256" key="2">
    <source>
        <dbReference type="ARBA" id="ARBA00023315"/>
    </source>
</evidence>
<dbReference type="PANTHER" id="PTHR34069:SF2">
    <property type="entry name" value="BETA-KETOACYL-[ACYL-CARRIER-PROTEIN] SYNTHASE III"/>
    <property type="match status" value="1"/>
</dbReference>
<dbReference type="InterPro" id="IPR016039">
    <property type="entry name" value="Thiolase-like"/>
</dbReference>